<reference evidence="3" key="1">
    <citation type="submission" date="2012-02" db="EMBL/GenBank/DDBJ databases">
        <title>Genome sequencing of Giardia lamblia Genotypes A2 and B isolates (DH and GS) and comparative analysis with the genomes of Genotypes A1 and E (WB and Pig).</title>
        <authorList>
            <person name="Adam R."/>
            <person name="Dahlstrom E."/>
            <person name="Martens C."/>
            <person name="Bruno D."/>
            <person name="Barbian K."/>
            <person name="Porcella S.F."/>
            <person name="Nash T."/>
        </authorList>
    </citation>
    <scope>NUCLEOTIDE SEQUENCE</scope>
    <source>
        <strain evidence="3">DH</strain>
    </source>
</reference>
<sequence>MRSSLNSDAKFKMPPKKGASKKAPAFVSQRPPFEYTAIRPEEYDRVITLTVKLVSWSYLNFVVRVPLSTSLAAIKDMIRHQHRGAISTTCLLPSSGGPRISDLGTPVSGLTDYDRQSISKCLNKDIRLYKGSPLTFPPLPSDDLLTLQDIGFVGATPDEPQVEADLFYDFTSAVILGKGKQKF</sequence>
<dbReference type="VEuPathDB" id="GiardiaDB:GL50803_0013699"/>
<dbReference type="VEuPathDB" id="GiardiaDB:GL50581_3550"/>
<organism evidence="2 3">
    <name type="scientific">Giardia intestinalis</name>
    <name type="common">Giardia lamblia</name>
    <dbReference type="NCBI Taxonomy" id="5741"/>
    <lineage>
        <taxon>Eukaryota</taxon>
        <taxon>Metamonada</taxon>
        <taxon>Diplomonadida</taxon>
        <taxon>Hexamitidae</taxon>
        <taxon>Giardiinae</taxon>
        <taxon>Giardia</taxon>
    </lineage>
</organism>
<gene>
    <name evidence="2" type="ORF">DHA2_13699</name>
</gene>
<dbReference type="EMBL" id="AHGT01000026">
    <property type="protein sequence ID" value="ESU37458.1"/>
    <property type="molecule type" value="Genomic_DNA"/>
</dbReference>
<proteinExistence type="predicted"/>
<evidence type="ECO:0000313" key="3">
    <source>
        <dbReference type="Proteomes" id="UP000018320"/>
    </source>
</evidence>
<dbReference type="AlphaFoldDB" id="V6TEV2"/>
<accession>V6TEV2</accession>
<evidence type="ECO:0000256" key="1">
    <source>
        <dbReference type="SAM" id="MobiDB-lite"/>
    </source>
</evidence>
<protein>
    <submittedName>
        <fullName evidence="2">Uncharacterized protein</fullName>
    </submittedName>
</protein>
<dbReference type="VEuPathDB" id="GiardiaDB:DHA2_13699"/>
<comment type="caution">
    <text evidence="2">The sequence shown here is derived from an EMBL/GenBank/DDBJ whole genome shotgun (WGS) entry which is preliminary data.</text>
</comment>
<reference evidence="2 3" key="2">
    <citation type="journal article" date="2013" name="Genome Biol. Evol.">
        <title>Genome sequencing of Giardia lamblia genotypes A2 and B isolates (DH and GS) and comparative analysis with the genomes of genotypes A1 and E (WB and Pig).</title>
        <authorList>
            <person name="Adam R.D."/>
            <person name="Dahlstrom E.W."/>
            <person name="Martens C.A."/>
            <person name="Bruno D.P."/>
            <person name="Barbian K.D."/>
            <person name="Ricklefs S.M."/>
            <person name="Hernandez M.M."/>
            <person name="Narla N.P."/>
            <person name="Patel R.B."/>
            <person name="Porcella S.F."/>
            <person name="Nash T.E."/>
        </authorList>
    </citation>
    <scope>NUCLEOTIDE SEQUENCE [LARGE SCALE GENOMIC DNA]</scope>
    <source>
        <strain evidence="2 3">DH</strain>
    </source>
</reference>
<dbReference type="VEuPathDB" id="GiardiaDB:QR46_0597"/>
<name>V6TEV2_GIAIN</name>
<evidence type="ECO:0000313" key="2">
    <source>
        <dbReference type="EMBL" id="ESU37458.1"/>
    </source>
</evidence>
<dbReference type="Proteomes" id="UP000018320">
    <property type="component" value="Unassembled WGS sequence"/>
</dbReference>
<feature type="region of interest" description="Disordered" evidence="1">
    <location>
        <begin position="1"/>
        <end position="24"/>
    </location>
</feature>